<accession>A0AAV4RKC5</accession>
<keyword evidence="2" id="KW-1185">Reference proteome</keyword>
<dbReference type="AlphaFoldDB" id="A0AAV4RKC5"/>
<proteinExistence type="predicted"/>
<dbReference type="Proteomes" id="UP001054945">
    <property type="component" value="Unassembled WGS sequence"/>
</dbReference>
<protein>
    <submittedName>
        <fullName evidence="1">Uncharacterized protein</fullName>
    </submittedName>
</protein>
<sequence>MQNTDKCFQIPWLSYSEIMVLHTRAGFNRKDDIMLFMSLCPSFHVAEPGAEELKVGEVINVQTVRDATDNIESYVKTHIPHTLKYVLKHEV</sequence>
<gene>
    <name evidence="1" type="ORF">CEXT_269171</name>
</gene>
<organism evidence="1 2">
    <name type="scientific">Caerostris extrusa</name>
    <name type="common">Bark spider</name>
    <name type="synonym">Caerostris bankana</name>
    <dbReference type="NCBI Taxonomy" id="172846"/>
    <lineage>
        <taxon>Eukaryota</taxon>
        <taxon>Metazoa</taxon>
        <taxon>Ecdysozoa</taxon>
        <taxon>Arthropoda</taxon>
        <taxon>Chelicerata</taxon>
        <taxon>Arachnida</taxon>
        <taxon>Araneae</taxon>
        <taxon>Araneomorphae</taxon>
        <taxon>Entelegynae</taxon>
        <taxon>Araneoidea</taxon>
        <taxon>Araneidae</taxon>
        <taxon>Caerostris</taxon>
    </lineage>
</organism>
<reference evidence="1 2" key="1">
    <citation type="submission" date="2021-06" db="EMBL/GenBank/DDBJ databases">
        <title>Caerostris extrusa draft genome.</title>
        <authorList>
            <person name="Kono N."/>
            <person name="Arakawa K."/>
        </authorList>
    </citation>
    <scope>NUCLEOTIDE SEQUENCE [LARGE SCALE GENOMIC DNA]</scope>
</reference>
<evidence type="ECO:0000313" key="2">
    <source>
        <dbReference type="Proteomes" id="UP001054945"/>
    </source>
</evidence>
<evidence type="ECO:0000313" key="1">
    <source>
        <dbReference type="EMBL" id="GIY20577.1"/>
    </source>
</evidence>
<comment type="caution">
    <text evidence="1">The sequence shown here is derived from an EMBL/GenBank/DDBJ whole genome shotgun (WGS) entry which is preliminary data.</text>
</comment>
<name>A0AAV4RKC5_CAEEX</name>
<dbReference type="EMBL" id="BPLR01007909">
    <property type="protein sequence ID" value="GIY20577.1"/>
    <property type="molecule type" value="Genomic_DNA"/>
</dbReference>